<keyword evidence="7 8" id="KW-0998">Cell outer membrane</keyword>
<dbReference type="InterPro" id="IPR036942">
    <property type="entry name" value="Beta-barrel_TonB_sf"/>
</dbReference>
<dbReference type="InterPro" id="IPR037066">
    <property type="entry name" value="Plug_dom_sf"/>
</dbReference>
<feature type="domain" description="TonB-dependent receptor plug" evidence="12">
    <location>
        <begin position="116"/>
        <end position="242"/>
    </location>
</feature>
<organism evidence="13 14">
    <name type="scientific">Flavobacterium frigoris (strain PS1)</name>
    <dbReference type="NCBI Taxonomy" id="1086011"/>
    <lineage>
        <taxon>Bacteria</taxon>
        <taxon>Pseudomonadati</taxon>
        <taxon>Bacteroidota</taxon>
        <taxon>Flavobacteriia</taxon>
        <taxon>Flavobacteriales</taxon>
        <taxon>Flavobacteriaceae</taxon>
        <taxon>Flavobacterium</taxon>
    </lineage>
</organism>
<comment type="caution">
    <text evidence="13">The sequence shown here is derived from an EMBL/GenBank/DDBJ whole genome shotgun (WGS) entry which is preliminary data.</text>
</comment>
<evidence type="ECO:0000256" key="4">
    <source>
        <dbReference type="ARBA" id="ARBA00022692"/>
    </source>
</evidence>
<accession>H7FT43</accession>
<feature type="signal peptide" evidence="10">
    <location>
        <begin position="1"/>
        <end position="19"/>
    </location>
</feature>
<evidence type="ECO:0000256" key="6">
    <source>
        <dbReference type="ARBA" id="ARBA00023136"/>
    </source>
</evidence>
<dbReference type="Pfam" id="PF00593">
    <property type="entry name" value="TonB_dep_Rec_b-barrel"/>
    <property type="match status" value="1"/>
</dbReference>
<evidence type="ECO:0000256" key="2">
    <source>
        <dbReference type="ARBA" id="ARBA00022448"/>
    </source>
</evidence>
<dbReference type="Pfam" id="PF07715">
    <property type="entry name" value="Plug"/>
    <property type="match status" value="1"/>
</dbReference>
<keyword evidence="14" id="KW-1185">Reference proteome</keyword>
<keyword evidence="4 8" id="KW-0812">Transmembrane</keyword>
<evidence type="ECO:0000256" key="5">
    <source>
        <dbReference type="ARBA" id="ARBA00023077"/>
    </source>
</evidence>
<keyword evidence="10" id="KW-0732">Signal</keyword>
<dbReference type="EMBL" id="AHKF01000018">
    <property type="protein sequence ID" value="EIA08740.1"/>
    <property type="molecule type" value="Genomic_DNA"/>
</dbReference>
<comment type="similarity">
    <text evidence="8 9">Belongs to the TonB-dependent receptor family.</text>
</comment>
<dbReference type="Gene3D" id="2.170.130.10">
    <property type="entry name" value="TonB-dependent receptor, plug domain"/>
    <property type="match status" value="1"/>
</dbReference>
<evidence type="ECO:0000313" key="14">
    <source>
        <dbReference type="Proteomes" id="UP000005566"/>
    </source>
</evidence>
<keyword evidence="13" id="KW-0675">Receptor</keyword>
<dbReference type="Gene3D" id="2.40.170.20">
    <property type="entry name" value="TonB-dependent receptor, beta-barrel domain"/>
    <property type="match status" value="1"/>
</dbReference>
<keyword evidence="3 8" id="KW-1134">Transmembrane beta strand</keyword>
<dbReference type="AlphaFoldDB" id="H7FT43"/>
<keyword evidence="5 9" id="KW-0798">TonB box</keyword>
<dbReference type="InterPro" id="IPR023997">
    <property type="entry name" value="TonB-dep_OMP_SusC/RagA_CS"/>
</dbReference>
<evidence type="ECO:0000256" key="10">
    <source>
        <dbReference type="SAM" id="SignalP"/>
    </source>
</evidence>
<dbReference type="InterPro" id="IPR012910">
    <property type="entry name" value="Plug_dom"/>
</dbReference>
<reference evidence="13 14" key="1">
    <citation type="journal article" date="2014" name="Acta Crystallogr. D">
        <title>Structure-based characterization and antifreeze properties of a hyperactive ice-binding protein from the Antarctic bacterium Flavobacterium frigoris PS1.</title>
        <authorList>
            <person name="Do H."/>
            <person name="Kim S.J."/>
            <person name="Kim H.J."/>
            <person name="Lee J.H."/>
        </authorList>
    </citation>
    <scope>NUCLEOTIDE SEQUENCE [LARGE SCALE GENOMIC DNA]</scope>
    <source>
        <strain evidence="13 14">PS1</strain>
    </source>
</reference>
<name>H7FT43_FLAFP</name>
<dbReference type="InterPro" id="IPR023996">
    <property type="entry name" value="TonB-dep_OMP_SusC/RagA"/>
</dbReference>
<evidence type="ECO:0000256" key="3">
    <source>
        <dbReference type="ARBA" id="ARBA00022452"/>
    </source>
</evidence>
<dbReference type="SUPFAM" id="SSF56935">
    <property type="entry name" value="Porins"/>
    <property type="match status" value="1"/>
</dbReference>
<dbReference type="InterPro" id="IPR000531">
    <property type="entry name" value="Beta-barrel_TonB"/>
</dbReference>
<sequence length="1028" mass="112214">MKKLFLISLLFLLVQSAFAQTKTITGTVKNKADGIPIPGVTVLIKGTTKSSITDFDGKYSIGAEPTDLLVFSYIGFETKEIKATSPSINLTLSEGAESLKEVTVTGAFGINRPKASLGYATQGVKGTDIADTQRENFVNALQGRIAGLTVTSTSGSPGASAAIQLRGVNSMSGNNSPLFIVDGLPISNSTLDQGLLISNGPNRDTDYTNRGADINPDDIESVTVLKGPEAAALYGIEAGNGAIVITTKKGKNGKGTLTYSTDIRLDNVYRFPETQQVYQRGYNGISDANYRRHFGEKYAADAVLYDNINNFFETGVKKTNSLTFDAGNDLMTYRLSMSNIDQTGVVPNSAYNRLNLSLSGTAKLSSKLKSEASFSYIKSETDKTSKGSGGFLLNLLSFPANEDVTNYLNPDGTRRKITDGTNDTEVDNPLFEVNKNKGNDKNNRILTNVSLTYDPLSWLSFTGRFGIDANATQGFKSVHPESSRSAIGIGSGTGISTGGYFEQYTDQSNNYNYLAFGTAKRSIGKFNGLLRIGVARLENNYKILSTKGEKFYETDVMTINNTDPVTQRSQERIIKRRVDGIFGEFTLDYDKTLFLTLTGRNDVSSTLPRANNSFFYPSSSLSFVFTELDGLNNGDVISYGKLRASYARVANDARPYSISPTYETKSTTGGGFGYSVTGANPNLQAEMNTSTELGTEMRFFKDRIGLDVAVYQRKTDNSIINNMRLSYGTGFVLTAYNFGSLKNRGLEITLTATPVIANNFTWDVLANFTKTDSELLSLPPTLTEYYTSDTWLFGNVRGGTKVGSPLTTFTGYTNVRNDNGDILINPSNGQAVRDQTFPIVGDRNPDFVIGLQNSFAYKNFKLSFLLDIRKGGDIYNGTAAYLYTQGLSTKTLDREQPLVLNGVLQDGLENTANPTKNNIQVSPYYQNEFYNLNYVDSDFIEKDINWLRMRDITLSYRMPAEILKRTKVFSSISMYLTVTDAFMITNYTGADPAVNGLNASSGGAGGTGFDYGVLSTPRGFNLGFKFGL</sequence>
<dbReference type="Proteomes" id="UP000005566">
    <property type="component" value="Unassembled WGS sequence"/>
</dbReference>
<evidence type="ECO:0000256" key="9">
    <source>
        <dbReference type="RuleBase" id="RU003357"/>
    </source>
</evidence>
<gene>
    <name evidence="13" type="ORF">HJ01_02462</name>
</gene>
<dbReference type="NCBIfam" id="TIGR04057">
    <property type="entry name" value="SusC_RagA_signa"/>
    <property type="match status" value="1"/>
</dbReference>
<dbReference type="InterPro" id="IPR008969">
    <property type="entry name" value="CarboxyPept-like_regulatory"/>
</dbReference>
<feature type="chain" id="PRO_5003610510" evidence="10">
    <location>
        <begin position="20"/>
        <end position="1028"/>
    </location>
</feature>
<evidence type="ECO:0000256" key="8">
    <source>
        <dbReference type="PROSITE-ProRule" id="PRU01360"/>
    </source>
</evidence>
<keyword evidence="6 8" id="KW-0472">Membrane</keyword>
<dbReference type="RefSeq" id="WP_007138639.1">
    <property type="nucleotide sequence ID" value="NZ_AHKF01000018.1"/>
</dbReference>
<evidence type="ECO:0000256" key="1">
    <source>
        <dbReference type="ARBA" id="ARBA00004571"/>
    </source>
</evidence>
<dbReference type="eggNOG" id="COG4771">
    <property type="taxonomic scope" value="Bacteria"/>
</dbReference>
<dbReference type="OrthoDB" id="9768177at2"/>
<comment type="subcellular location">
    <subcellularLocation>
        <location evidence="1 8">Cell outer membrane</location>
        <topology evidence="1 8">Multi-pass membrane protein</topology>
    </subcellularLocation>
</comment>
<keyword evidence="2 8" id="KW-0813">Transport</keyword>
<dbReference type="SUPFAM" id="SSF49464">
    <property type="entry name" value="Carboxypeptidase regulatory domain-like"/>
    <property type="match status" value="1"/>
</dbReference>
<dbReference type="Gene3D" id="2.60.40.1120">
    <property type="entry name" value="Carboxypeptidase-like, regulatory domain"/>
    <property type="match status" value="1"/>
</dbReference>
<evidence type="ECO:0000259" key="11">
    <source>
        <dbReference type="Pfam" id="PF00593"/>
    </source>
</evidence>
<dbReference type="GO" id="GO:0009279">
    <property type="term" value="C:cell outer membrane"/>
    <property type="evidence" value="ECO:0007669"/>
    <property type="project" value="UniProtKB-SubCell"/>
</dbReference>
<dbReference type="Pfam" id="PF13715">
    <property type="entry name" value="CarbopepD_reg_2"/>
    <property type="match status" value="1"/>
</dbReference>
<evidence type="ECO:0000313" key="13">
    <source>
        <dbReference type="EMBL" id="EIA08740.1"/>
    </source>
</evidence>
<proteinExistence type="inferred from homology"/>
<dbReference type="NCBIfam" id="TIGR04056">
    <property type="entry name" value="OMP_RagA_SusC"/>
    <property type="match status" value="1"/>
</dbReference>
<dbReference type="InterPro" id="IPR039426">
    <property type="entry name" value="TonB-dep_rcpt-like"/>
</dbReference>
<evidence type="ECO:0000256" key="7">
    <source>
        <dbReference type="ARBA" id="ARBA00023237"/>
    </source>
</evidence>
<dbReference type="PATRIC" id="fig|1086011.3.peg.2411"/>
<feature type="domain" description="TonB-dependent receptor-like beta-barrel" evidence="11">
    <location>
        <begin position="402"/>
        <end position="773"/>
    </location>
</feature>
<protein>
    <submittedName>
        <fullName evidence="13">TonB-dependent receptor</fullName>
    </submittedName>
</protein>
<evidence type="ECO:0000259" key="12">
    <source>
        <dbReference type="Pfam" id="PF07715"/>
    </source>
</evidence>
<dbReference type="PROSITE" id="PS52016">
    <property type="entry name" value="TONB_DEPENDENT_REC_3"/>
    <property type="match status" value="1"/>
</dbReference>
<dbReference type="STRING" id="1086011.HJ01_02462"/>